<name>A0A835HLH4_9MAGN</name>
<keyword evidence="4" id="KW-0862">Zinc</keyword>
<dbReference type="SMART" id="SM00249">
    <property type="entry name" value="PHD"/>
    <property type="match status" value="2"/>
</dbReference>
<dbReference type="PANTHER" id="PTHR47025">
    <property type="entry name" value="AUTOIMMUNE REGULATOR"/>
    <property type="match status" value="1"/>
</dbReference>
<dbReference type="PANTHER" id="PTHR47025:SF7">
    <property type="entry name" value="ACYL-COA N-ACYLTRANSFERASE WITH RING_FYVE_PHD-TYPE ZINC FINGER DOMAIN-CONTAINING PROTEIN"/>
    <property type="match status" value="1"/>
</dbReference>
<evidence type="ECO:0000259" key="8">
    <source>
        <dbReference type="PROSITE" id="PS50016"/>
    </source>
</evidence>
<evidence type="ECO:0000313" key="10">
    <source>
        <dbReference type="Proteomes" id="UP000631114"/>
    </source>
</evidence>
<dbReference type="Gene3D" id="3.30.40.10">
    <property type="entry name" value="Zinc/RING finger domain, C3HC4 (zinc finger)"/>
    <property type="match status" value="2"/>
</dbReference>
<keyword evidence="2" id="KW-0479">Metal-binding</keyword>
<keyword evidence="10" id="KW-1185">Reference proteome</keyword>
<dbReference type="InterPro" id="IPR019786">
    <property type="entry name" value="Zinc_finger_PHD-type_CS"/>
</dbReference>
<evidence type="ECO:0000256" key="2">
    <source>
        <dbReference type="ARBA" id="ARBA00022723"/>
    </source>
</evidence>
<dbReference type="GO" id="GO:0045944">
    <property type="term" value="P:positive regulation of transcription by RNA polymerase II"/>
    <property type="evidence" value="ECO:0007669"/>
    <property type="project" value="TreeGrafter"/>
</dbReference>
<dbReference type="InterPro" id="IPR019787">
    <property type="entry name" value="Znf_PHD-finger"/>
</dbReference>
<feature type="compositionally biased region" description="Basic and acidic residues" evidence="7">
    <location>
        <begin position="515"/>
        <end position="524"/>
    </location>
</feature>
<dbReference type="InterPro" id="IPR032308">
    <property type="entry name" value="TDBD"/>
</dbReference>
<reference evidence="9 10" key="1">
    <citation type="submission" date="2020-10" db="EMBL/GenBank/DDBJ databases">
        <title>The Coptis chinensis genome and diversification of protoberbering-type alkaloids.</title>
        <authorList>
            <person name="Wang B."/>
            <person name="Shu S."/>
            <person name="Song C."/>
            <person name="Liu Y."/>
        </authorList>
    </citation>
    <scope>NUCLEOTIDE SEQUENCE [LARGE SCALE GENOMIC DNA]</scope>
    <source>
        <strain evidence="9">HL-2020</strain>
        <tissue evidence="9">Leaf</tissue>
    </source>
</reference>
<sequence length="1007" mass="111427">MGSDGKMEEEDKCLKRSHDCIVDVNEVEILSNKKQAEDEKNQDSMEEDTVNKESSNNENSTSSTCLNECVVDRTPDERVVDTVIEAENPNKKLANESSTKNVCVNECIVHSVEEDDLNKKLDNEDLKDSLNNEDFKGVSECDVDFMEEETVNKKPRKESPNNEKEPKCLNECVVDHIEAQILSEKPSNIKSPDVDTVIEAETPNKKPANESSTETVSEVLNPNVSSQEKASSCQTVSSKPVDGSPTSGSGEIPSLSTGNSRIQIADMEGQCVNDLSTPASTSEAVLRAPDVAGSSGVKRIILKFSKSKNSNNGVSSSTTQISKMEVDNGFSDGHLHEEPTTDKDFFESSSGTEPPNITFKKKMGLELSEDDLLKEYSTNVRKFLSTGILEGVEVKYFQQEKEFLRGIIKDCGYLCCCASCKFSKVLNAYEFEQHAGGKTKHPNNHIFLNNGKSVYTSIYELKNTPLYALDRAMQALAGSLGREQAYLDWKGDAYVIRFRESLKTGNFQKNRKNGKRDYQRHTDLADSQSTMRSTSKKNIGDRGKKRDNDLHRVLFLPNGLPDGTELAYYSKGQKVLDGYKQGHGIVCSCCNNEISPSQFEAHAGCAAKRQPYRHIYTSTGASLHDLSVSLAYGQCLTTSNSNGVCSVCGDGHDLILCDACPRAFHAACLGLQCIPECEWCCPYCKDKLGIGRKTASNESSGGARPITIRFTRVVKGPAAEIGGCVVCRAPDFSVLKFDERTVMLCDQCEKEYHVGCLRERGLCDLKELPMGKWFCCEECSRIHAILQKLIFTGEKVIPASLSSRINKKLIEKGLTVDVGTDVKWKLLSGKFGSLEDRCLLSRAVAIFRDSFAPIVERSGRDLVPEMVYGRNIDGQEFGGLYCAVLSVKSVAVSVGLFRIFGREVAELPLVATSKESQGKGYFQALFSCIERLLHFLNVEKLVLPAAEEAESIWTNKFGFSRMAEDQFQKYTKDIQLISFKGTLMLEKAVPRGIDSELLPRPEIQQES</sequence>
<dbReference type="PROSITE" id="PS50016">
    <property type="entry name" value="ZF_PHD_2"/>
    <property type="match status" value="1"/>
</dbReference>
<dbReference type="InterPro" id="IPR056511">
    <property type="entry name" value="IDM1_C"/>
</dbReference>
<dbReference type="InterPro" id="IPR013083">
    <property type="entry name" value="Znf_RING/FYVE/PHD"/>
</dbReference>
<dbReference type="GO" id="GO:0003682">
    <property type="term" value="F:chromatin binding"/>
    <property type="evidence" value="ECO:0007669"/>
    <property type="project" value="TreeGrafter"/>
</dbReference>
<comment type="caution">
    <text evidence="9">The sequence shown here is derived from an EMBL/GenBank/DDBJ whole genome shotgun (WGS) entry which is preliminary data.</text>
</comment>
<evidence type="ECO:0000256" key="3">
    <source>
        <dbReference type="ARBA" id="ARBA00022771"/>
    </source>
</evidence>
<organism evidence="9 10">
    <name type="scientific">Coptis chinensis</name>
    <dbReference type="NCBI Taxonomy" id="261450"/>
    <lineage>
        <taxon>Eukaryota</taxon>
        <taxon>Viridiplantae</taxon>
        <taxon>Streptophyta</taxon>
        <taxon>Embryophyta</taxon>
        <taxon>Tracheophyta</taxon>
        <taxon>Spermatophyta</taxon>
        <taxon>Magnoliopsida</taxon>
        <taxon>Ranunculales</taxon>
        <taxon>Ranunculaceae</taxon>
        <taxon>Coptidoideae</taxon>
        <taxon>Coptis</taxon>
    </lineage>
</organism>
<keyword evidence="5" id="KW-0539">Nucleus</keyword>
<dbReference type="EMBL" id="JADFTS010000007">
    <property type="protein sequence ID" value="KAF9599068.1"/>
    <property type="molecule type" value="Genomic_DNA"/>
</dbReference>
<dbReference type="SUPFAM" id="SSF55729">
    <property type="entry name" value="Acyl-CoA N-acyltransferases (Nat)"/>
    <property type="match status" value="1"/>
</dbReference>
<dbReference type="SUPFAM" id="SSF57903">
    <property type="entry name" value="FYVE/PHD zinc finger"/>
    <property type="match status" value="2"/>
</dbReference>
<evidence type="ECO:0000256" key="6">
    <source>
        <dbReference type="PROSITE-ProRule" id="PRU00146"/>
    </source>
</evidence>
<feature type="region of interest" description="Disordered" evidence="7">
    <location>
        <begin position="507"/>
        <end position="545"/>
    </location>
</feature>
<feature type="compositionally biased region" description="Low complexity" evidence="7">
    <location>
        <begin position="53"/>
        <end position="64"/>
    </location>
</feature>
<dbReference type="GO" id="GO:0042393">
    <property type="term" value="F:histone binding"/>
    <property type="evidence" value="ECO:0007669"/>
    <property type="project" value="TreeGrafter"/>
</dbReference>
<dbReference type="Pfam" id="PF23209">
    <property type="entry name" value="IDM1_C"/>
    <property type="match status" value="1"/>
</dbReference>
<comment type="subcellular location">
    <subcellularLocation>
        <location evidence="1">Nucleus</location>
    </subcellularLocation>
</comment>
<evidence type="ECO:0000313" key="9">
    <source>
        <dbReference type="EMBL" id="KAF9599068.1"/>
    </source>
</evidence>
<dbReference type="Gene3D" id="3.40.630.30">
    <property type="match status" value="1"/>
</dbReference>
<keyword evidence="3 6" id="KW-0863">Zinc-finger</keyword>
<dbReference type="Pfam" id="PF16135">
    <property type="entry name" value="TDBD"/>
    <property type="match status" value="2"/>
</dbReference>
<dbReference type="InterPro" id="IPR016181">
    <property type="entry name" value="Acyl_CoA_acyltransferase"/>
</dbReference>
<feature type="compositionally biased region" description="Polar residues" evidence="7">
    <location>
        <begin position="525"/>
        <end position="537"/>
    </location>
</feature>
<evidence type="ECO:0000256" key="1">
    <source>
        <dbReference type="ARBA" id="ARBA00004123"/>
    </source>
</evidence>
<evidence type="ECO:0000256" key="5">
    <source>
        <dbReference type="ARBA" id="ARBA00023242"/>
    </source>
</evidence>
<dbReference type="AlphaFoldDB" id="A0A835HLH4"/>
<dbReference type="OrthoDB" id="1903104at2759"/>
<dbReference type="GO" id="GO:0005634">
    <property type="term" value="C:nucleus"/>
    <property type="evidence" value="ECO:0007669"/>
    <property type="project" value="UniProtKB-SubCell"/>
</dbReference>
<dbReference type="Proteomes" id="UP000631114">
    <property type="component" value="Unassembled WGS sequence"/>
</dbReference>
<evidence type="ECO:0000256" key="4">
    <source>
        <dbReference type="ARBA" id="ARBA00022833"/>
    </source>
</evidence>
<dbReference type="InterPro" id="IPR001965">
    <property type="entry name" value="Znf_PHD"/>
</dbReference>
<dbReference type="InterPro" id="IPR011011">
    <property type="entry name" value="Znf_FYVE_PHD"/>
</dbReference>
<accession>A0A835HLH4</accession>
<dbReference type="GO" id="GO:0008270">
    <property type="term" value="F:zinc ion binding"/>
    <property type="evidence" value="ECO:0007669"/>
    <property type="project" value="UniProtKB-KW"/>
</dbReference>
<dbReference type="PROSITE" id="PS01359">
    <property type="entry name" value="ZF_PHD_1"/>
    <property type="match status" value="1"/>
</dbReference>
<dbReference type="GO" id="GO:0000977">
    <property type="term" value="F:RNA polymerase II transcription regulatory region sequence-specific DNA binding"/>
    <property type="evidence" value="ECO:0007669"/>
    <property type="project" value="TreeGrafter"/>
</dbReference>
<gene>
    <name evidence="9" type="ORF">IFM89_033675</name>
</gene>
<proteinExistence type="predicted"/>
<feature type="region of interest" description="Disordered" evidence="7">
    <location>
        <begin position="223"/>
        <end position="257"/>
    </location>
</feature>
<dbReference type="FunFam" id="3.30.40.10:FF:000413">
    <property type="entry name" value="PHD zinc finger protein"/>
    <property type="match status" value="1"/>
</dbReference>
<feature type="region of interest" description="Disordered" evidence="7">
    <location>
        <begin position="31"/>
        <end position="67"/>
    </location>
</feature>
<feature type="compositionally biased region" description="Basic and acidic residues" evidence="7">
    <location>
        <begin position="34"/>
        <end position="43"/>
    </location>
</feature>
<feature type="domain" description="PHD-type" evidence="8">
    <location>
        <begin position="642"/>
        <end position="687"/>
    </location>
</feature>
<evidence type="ECO:0000256" key="7">
    <source>
        <dbReference type="SAM" id="MobiDB-lite"/>
    </source>
</evidence>
<protein>
    <recommendedName>
        <fullName evidence="8">PHD-type domain-containing protein</fullName>
    </recommendedName>
</protein>